<gene>
    <name evidence="6" type="ORF">GCWU000321_01124</name>
</gene>
<dbReference type="InterPro" id="IPR050950">
    <property type="entry name" value="HTH-type_LysR_regulators"/>
</dbReference>
<dbReference type="InterPro" id="IPR005119">
    <property type="entry name" value="LysR_subst-bd"/>
</dbReference>
<dbReference type="GO" id="GO:0003677">
    <property type="term" value="F:DNA binding"/>
    <property type="evidence" value="ECO:0007669"/>
    <property type="project" value="UniProtKB-KW"/>
</dbReference>
<evidence type="ECO:0000256" key="3">
    <source>
        <dbReference type="ARBA" id="ARBA00023125"/>
    </source>
</evidence>
<dbReference type="EMBL" id="ACIM02000001">
    <property type="protein sequence ID" value="EEW97137.1"/>
    <property type="molecule type" value="Genomic_DNA"/>
</dbReference>
<accession>C9LNK1</accession>
<dbReference type="SUPFAM" id="SSF53850">
    <property type="entry name" value="Periplasmic binding protein-like II"/>
    <property type="match status" value="1"/>
</dbReference>
<name>C9LNK1_9FIRM</name>
<dbReference type="PANTHER" id="PTHR30419:SF8">
    <property type="entry name" value="NITROGEN ASSIMILATION TRANSCRIPTIONAL ACTIVATOR-RELATED"/>
    <property type="match status" value="1"/>
</dbReference>
<dbReference type="AlphaFoldDB" id="C9LNK1"/>
<evidence type="ECO:0000256" key="4">
    <source>
        <dbReference type="ARBA" id="ARBA00023163"/>
    </source>
</evidence>
<organism evidence="6 7">
    <name type="scientific">Dialister invisus DSM 15470</name>
    <dbReference type="NCBI Taxonomy" id="592028"/>
    <lineage>
        <taxon>Bacteria</taxon>
        <taxon>Bacillati</taxon>
        <taxon>Bacillota</taxon>
        <taxon>Negativicutes</taxon>
        <taxon>Veillonellales</taxon>
        <taxon>Veillonellaceae</taxon>
        <taxon>Dialister</taxon>
    </lineage>
</organism>
<dbReference type="Gene3D" id="1.10.10.10">
    <property type="entry name" value="Winged helix-like DNA-binding domain superfamily/Winged helix DNA-binding domain"/>
    <property type="match status" value="1"/>
</dbReference>
<dbReference type="InterPro" id="IPR036388">
    <property type="entry name" value="WH-like_DNA-bd_sf"/>
</dbReference>
<dbReference type="Pfam" id="PF03466">
    <property type="entry name" value="LysR_substrate"/>
    <property type="match status" value="1"/>
</dbReference>
<feature type="domain" description="HTH lysR-type" evidence="5">
    <location>
        <begin position="24"/>
        <end position="83"/>
    </location>
</feature>
<keyword evidence="4" id="KW-0804">Transcription</keyword>
<dbReference type="STRING" id="592028.GCWU000321_01124"/>
<evidence type="ECO:0000313" key="6">
    <source>
        <dbReference type="EMBL" id="EEW97137.1"/>
    </source>
</evidence>
<proteinExistence type="inferred from homology"/>
<comment type="similarity">
    <text evidence="1">Belongs to the LysR transcriptional regulatory family.</text>
</comment>
<keyword evidence="2" id="KW-0805">Transcription regulation</keyword>
<evidence type="ECO:0000313" key="7">
    <source>
        <dbReference type="Proteomes" id="UP000004736"/>
    </source>
</evidence>
<dbReference type="eggNOG" id="COG0583">
    <property type="taxonomic scope" value="Bacteria"/>
</dbReference>
<keyword evidence="3" id="KW-0238">DNA-binding</keyword>
<dbReference type="Pfam" id="PF00126">
    <property type="entry name" value="HTH_1"/>
    <property type="match status" value="1"/>
</dbReference>
<protein>
    <submittedName>
        <fullName evidence="6">Transcriptional regulator, LysR family</fullName>
    </submittedName>
</protein>
<reference evidence="6" key="1">
    <citation type="submission" date="2009-09" db="EMBL/GenBank/DDBJ databases">
        <authorList>
            <person name="Weinstock G."/>
            <person name="Sodergren E."/>
            <person name="Clifton S."/>
            <person name="Fulton L."/>
            <person name="Fulton B."/>
            <person name="Courtney L."/>
            <person name="Fronick C."/>
            <person name="Harrison M."/>
            <person name="Strong C."/>
            <person name="Farmer C."/>
            <person name="Delahaunty K."/>
            <person name="Markovic C."/>
            <person name="Hall O."/>
            <person name="Minx P."/>
            <person name="Tomlinson C."/>
            <person name="Mitreva M."/>
            <person name="Nelson J."/>
            <person name="Hou S."/>
            <person name="Wollam A."/>
            <person name="Pepin K.H."/>
            <person name="Johnson M."/>
            <person name="Bhonagiri V."/>
            <person name="Nash W.E."/>
            <person name="Warren W."/>
            <person name="Chinwalla A."/>
            <person name="Mardis E.R."/>
            <person name="Wilson R.K."/>
        </authorList>
    </citation>
    <scope>NUCLEOTIDE SEQUENCE [LARGE SCALE GENOMIC DNA]</scope>
    <source>
        <strain evidence="6">DSM 15470</strain>
    </source>
</reference>
<dbReference type="SUPFAM" id="SSF46785">
    <property type="entry name" value="Winged helix' DNA-binding domain"/>
    <property type="match status" value="1"/>
</dbReference>
<keyword evidence="7" id="KW-1185">Reference proteome</keyword>
<dbReference type="Proteomes" id="UP000004736">
    <property type="component" value="Unassembled WGS sequence"/>
</dbReference>
<dbReference type="PROSITE" id="PS50931">
    <property type="entry name" value="HTH_LYSR"/>
    <property type="match status" value="1"/>
</dbReference>
<dbReference type="PRINTS" id="PR00039">
    <property type="entry name" value="HTHLYSR"/>
</dbReference>
<evidence type="ECO:0000259" key="5">
    <source>
        <dbReference type="PROSITE" id="PS50931"/>
    </source>
</evidence>
<dbReference type="InterPro" id="IPR036390">
    <property type="entry name" value="WH_DNA-bd_sf"/>
</dbReference>
<evidence type="ECO:0000256" key="1">
    <source>
        <dbReference type="ARBA" id="ARBA00009437"/>
    </source>
</evidence>
<evidence type="ECO:0000256" key="2">
    <source>
        <dbReference type="ARBA" id="ARBA00023015"/>
    </source>
</evidence>
<dbReference type="GO" id="GO:0003700">
    <property type="term" value="F:DNA-binding transcription factor activity"/>
    <property type="evidence" value="ECO:0007669"/>
    <property type="project" value="InterPro"/>
</dbReference>
<dbReference type="GO" id="GO:0005829">
    <property type="term" value="C:cytosol"/>
    <property type="evidence" value="ECO:0007669"/>
    <property type="project" value="TreeGrafter"/>
</dbReference>
<dbReference type="CDD" id="cd05466">
    <property type="entry name" value="PBP2_LTTR_substrate"/>
    <property type="match status" value="1"/>
</dbReference>
<dbReference type="HOGENOM" id="CLU_039613_6_2_9"/>
<sequence>MQIRPASKRKRGNFSIALKRSLLMEIDNYRNFLAIVEAGSMTSASEFVHIAQPALSKQLKSLEGYFGTKLIITTRGSKHLILTDAGKILYHKAKYICSLEDMARIEIDDISDGNRGTLRISAANSRSSIFIKTCLEPFHDLFPNVVYEIYEGSVNEQSQQLLSGITELGILSVPLIHQNDFEILFQREEDICAIFSKNSKFLTDIGDKETVSIKDLASLPLCASAGCNLIMNKIFKAHNLKPNILSICTTRTAALQWAEDDYGVSLVPIEPGEDIGCHFTCRRIEEADTELYKTVVKVKGRPLSVIARKFLKFYSEARHSQRVGKLSTML</sequence>
<comment type="caution">
    <text evidence="6">The sequence shown here is derived from an EMBL/GenBank/DDBJ whole genome shotgun (WGS) entry which is preliminary data.</text>
</comment>
<dbReference type="PANTHER" id="PTHR30419">
    <property type="entry name" value="HTH-TYPE TRANSCRIPTIONAL REGULATOR YBHD"/>
    <property type="match status" value="1"/>
</dbReference>
<dbReference type="InterPro" id="IPR000847">
    <property type="entry name" value="LysR_HTH_N"/>
</dbReference>
<dbReference type="Gene3D" id="3.40.190.290">
    <property type="match status" value="1"/>
</dbReference>